<reference evidence="2 3" key="1">
    <citation type="journal article" date="2019" name="Nat. Med.">
        <title>A library of human gut bacterial isolates paired with longitudinal multiomics data enables mechanistic microbiome research.</title>
        <authorList>
            <person name="Poyet M."/>
            <person name="Groussin M."/>
            <person name="Gibbons S.M."/>
            <person name="Avila-Pacheco J."/>
            <person name="Jiang X."/>
            <person name="Kearney S.M."/>
            <person name="Perrotta A.R."/>
            <person name="Berdy B."/>
            <person name="Zhao S."/>
            <person name="Lieberman T.D."/>
            <person name="Swanson P.K."/>
            <person name="Smith M."/>
            <person name="Roesemann S."/>
            <person name="Alexander J.E."/>
            <person name="Rich S.A."/>
            <person name="Livny J."/>
            <person name="Vlamakis H."/>
            <person name="Clish C."/>
            <person name="Bullock K."/>
            <person name="Deik A."/>
            <person name="Scott J."/>
            <person name="Pierce K.A."/>
            <person name="Xavier R.J."/>
            <person name="Alm E.J."/>
        </authorList>
    </citation>
    <scope>NUCLEOTIDE SEQUENCE [LARGE SCALE GENOMIC DNA]</scope>
    <source>
        <strain evidence="2 3">BIOML-A198</strain>
    </source>
</reference>
<feature type="transmembrane region" description="Helical" evidence="1">
    <location>
        <begin position="53"/>
        <end position="69"/>
    </location>
</feature>
<dbReference type="RefSeq" id="WP_155222917.1">
    <property type="nucleotide sequence ID" value="NZ_JADPFQ010000032.1"/>
</dbReference>
<sequence>MKYIKLLLSALVILAAISVFMGYSKSMPIMLFMLAIVNVVTAWESYHKNKIGSILLFIVALFIGFVSIFS</sequence>
<keyword evidence="1" id="KW-0472">Membrane</keyword>
<dbReference type="AlphaFoldDB" id="A0A9X4XEU6"/>
<dbReference type="EMBL" id="WMQE01000020">
    <property type="protein sequence ID" value="MTK21663.1"/>
    <property type="molecule type" value="Genomic_DNA"/>
</dbReference>
<protein>
    <submittedName>
        <fullName evidence="2">Uncharacterized protein</fullName>
    </submittedName>
</protein>
<organism evidence="2 3">
    <name type="scientific">Turicibacter sanguinis</name>
    <dbReference type="NCBI Taxonomy" id="154288"/>
    <lineage>
        <taxon>Bacteria</taxon>
        <taxon>Bacillati</taxon>
        <taxon>Bacillota</taxon>
        <taxon>Erysipelotrichia</taxon>
        <taxon>Erysipelotrichales</taxon>
        <taxon>Turicibacteraceae</taxon>
        <taxon>Turicibacter</taxon>
    </lineage>
</organism>
<keyword evidence="1" id="KW-1133">Transmembrane helix</keyword>
<comment type="caution">
    <text evidence="2">The sequence shown here is derived from an EMBL/GenBank/DDBJ whole genome shotgun (WGS) entry which is preliminary data.</text>
</comment>
<accession>A0A9X4XEU6</accession>
<proteinExistence type="predicted"/>
<feature type="transmembrane region" description="Helical" evidence="1">
    <location>
        <begin position="28"/>
        <end position="46"/>
    </location>
</feature>
<keyword evidence="1" id="KW-0812">Transmembrane</keyword>
<evidence type="ECO:0000313" key="2">
    <source>
        <dbReference type="EMBL" id="MTK21663.1"/>
    </source>
</evidence>
<dbReference type="Proteomes" id="UP000487649">
    <property type="component" value="Unassembled WGS sequence"/>
</dbReference>
<name>A0A9X4XEU6_9FIRM</name>
<evidence type="ECO:0000256" key="1">
    <source>
        <dbReference type="SAM" id="Phobius"/>
    </source>
</evidence>
<gene>
    <name evidence="2" type="ORF">GMA92_09545</name>
</gene>
<evidence type="ECO:0000313" key="3">
    <source>
        <dbReference type="Proteomes" id="UP000487649"/>
    </source>
</evidence>